<organism evidence="4 5">
    <name type="scientific">Clavelina lepadiformis</name>
    <name type="common">Light-bulb sea squirt</name>
    <name type="synonym">Ascidia lepadiformis</name>
    <dbReference type="NCBI Taxonomy" id="159417"/>
    <lineage>
        <taxon>Eukaryota</taxon>
        <taxon>Metazoa</taxon>
        <taxon>Chordata</taxon>
        <taxon>Tunicata</taxon>
        <taxon>Ascidiacea</taxon>
        <taxon>Aplousobranchia</taxon>
        <taxon>Clavelinidae</taxon>
        <taxon>Clavelina</taxon>
    </lineage>
</organism>
<proteinExistence type="predicted"/>
<feature type="chain" id="PRO_5047240240" evidence="3">
    <location>
        <begin position="18"/>
        <end position="802"/>
    </location>
</feature>
<feature type="signal peptide" evidence="3">
    <location>
        <begin position="1"/>
        <end position="17"/>
    </location>
</feature>
<accession>A0ABP0H1P2</accession>
<keyword evidence="2" id="KW-0472">Membrane</keyword>
<evidence type="ECO:0000313" key="5">
    <source>
        <dbReference type="Proteomes" id="UP001642483"/>
    </source>
</evidence>
<keyword evidence="5" id="KW-1185">Reference proteome</keyword>
<keyword evidence="3" id="KW-0732">Signal</keyword>
<sequence length="802" mass="90924">MLQWFLLHLLLLQSCSSSFTIKASATRMDRYPRFCPTLKISNETCRSCINVNSNISLLDETPISSLLKSYLDYEQIKMKPHIFTPAWTYNNETVVEDDFILMSIYSLDESDNMTLQPLERCCGVPLPFQTCPDQEIIPQLNLKKLYYSLTLFSSTVVKEEEVVFPTEFVTHESPLDIDENHSPSLTLSTSSEDIFQRVLTQKIDNAVEDKVVEEWLNYTRYIQAEKYSYVCLFELPKENITVNATNELDSFNFKRGVYDMTGFLYKQYEIYYSPTQNSINCTSKTFNGTNIYNVTSSNPNNETFTCMALWLSVNTSNREIKTKCMPHNKTYVPITKTFDDYRNPENSMLILIVTISSVGGSIAIFLILVGIIRCKHHLIKMKKSNKELPYTLKRAFQDLKDDETEVKYSEAETATAYDQKERAAIDKMILNDKNLHATCSLQAESKEVKACNQNLKNENIKDISHNNLHNIYDEKYKQSNKMVSVLQPSYGEKNPGTAFEETSLTCDFDESKRYPCQNDSGMEIDTPPTCKDAINDYAKVHDFDHSSSYTTSRLSIDSGIPSSPDPTTVQEIPCNLGDKLVIPTSSNDFHNAPATPEKQRLTDKKSNLDTQSTTENAQEPYGIIGLQKDNCGKAKEDCPTNISRGSESQSKVSEENQFDASICEGSKSNEEMTTLNQLSKNALCPVSSDKCIHSSHFVPLFADDECPTHLELKESDNLKCGTYFCASTFANNPCQQSDLSYESHSKHTDTELPANKIEIVENVERTHCEKSLENHLHHTICPEALTFFGYSSPDTFSNDPSL</sequence>
<feature type="region of interest" description="Disordered" evidence="1">
    <location>
        <begin position="549"/>
        <end position="568"/>
    </location>
</feature>
<gene>
    <name evidence="4" type="ORF">CVLEPA_LOCUS31411</name>
</gene>
<evidence type="ECO:0000256" key="1">
    <source>
        <dbReference type="SAM" id="MobiDB-lite"/>
    </source>
</evidence>
<evidence type="ECO:0000256" key="2">
    <source>
        <dbReference type="SAM" id="Phobius"/>
    </source>
</evidence>
<evidence type="ECO:0000313" key="4">
    <source>
        <dbReference type="EMBL" id="CAK8697928.1"/>
    </source>
</evidence>
<feature type="compositionally biased region" description="Low complexity" evidence="1">
    <location>
        <begin position="555"/>
        <end position="566"/>
    </location>
</feature>
<dbReference type="Proteomes" id="UP001642483">
    <property type="component" value="Unassembled WGS sequence"/>
</dbReference>
<comment type="caution">
    <text evidence="4">The sequence shown here is derived from an EMBL/GenBank/DDBJ whole genome shotgun (WGS) entry which is preliminary data.</text>
</comment>
<protein>
    <submittedName>
        <fullName evidence="4">Uncharacterized protein</fullName>
    </submittedName>
</protein>
<feature type="compositionally biased region" description="Basic and acidic residues" evidence="1">
    <location>
        <begin position="597"/>
        <end position="607"/>
    </location>
</feature>
<reference evidence="4 5" key="1">
    <citation type="submission" date="2024-02" db="EMBL/GenBank/DDBJ databases">
        <authorList>
            <person name="Daric V."/>
            <person name="Darras S."/>
        </authorList>
    </citation>
    <scope>NUCLEOTIDE SEQUENCE [LARGE SCALE GENOMIC DNA]</scope>
</reference>
<evidence type="ECO:0000256" key="3">
    <source>
        <dbReference type="SAM" id="SignalP"/>
    </source>
</evidence>
<keyword evidence="2" id="KW-1133">Transmembrane helix</keyword>
<dbReference type="EMBL" id="CAWYQH010000174">
    <property type="protein sequence ID" value="CAK8697928.1"/>
    <property type="molecule type" value="Genomic_DNA"/>
</dbReference>
<feature type="transmembrane region" description="Helical" evidence="2">
    <location>
        <begin position="348"/>
        <end position="372"/>
    </location>
</feature>
<feature type="region of interest" description="Disordered" evidence="1">
    <location>
        <begin position="584"/>
        <end position="616"/>
    </location>
</feature>
<name>A0ABP0H1P2_CLALP</name>
<keyword evidence="2" id="KW-0812">Transmembrane</keyword>